<protein>
    <submittedName>
        <fullName evidence="1">CLUMA_CG021568, isoform A</fullName>
    </submittedName>
</protein>
<gene>
    <name evidence="1" type="ORF">CLUMA_CG021568</name>
</gene>
<dbReference type="Proteomes" id="UP000183832">
    <property type="component" value="Unassembled WGS sequence"/>
</dbReference>
<dbReference type="AlphaFoldDB" id="A0A1J1J9I1"/>
<accession>A0A1J1J9I1</accession>
<keyword evidence="2" id="KW-1185">Reference proteome</keyword>
<sequence length="104" mass="12343">MMSFEISRVQSFCIESTLILNINPQAQLKLDVVKETQERKIRNKKIKNNFSFTYDAIIQQLIDRYYACSDVINTRTQVLHTFKFSWEIGFHSFFLHFKGSKVKT</sequence>
<dbReference type="EMBL" id="CVRI01000075">
    <property type="protein sequence ID" value="CRL08706.1"/>
    <property type="molecule type" value="Genomic_DNA"/>
</dbReference>
<evidence type="ECO:0000313" key="2">
    <source>
        <dbReference type="Proteomes" id="UP000183832"/>
    </source>
</evidence>
<proteinExistence type="predicted"/>
<organism evidence="1 2">
    <name type="scientific">Clunio marinus</name>
    <dbReference type="NCBI Taxonomy" id="568069"/>
    <lineage>
        <taxon>Eukaryota</taxon>
        <taxon>Metazoa</taxon>
        <taxon>Ecdysozoa</taxon>
        <taxon>Arthropoda</taxon>
        <taxon>Hexapoda</taxon>
        <taxon>Insecta</taxon>
        <taxon>Pterygota</taxon>
        <taxon>Neoptera</taxon>
        <taxon>Endopterygota</taxon>
        <taxon>Diptera</taxon>
        <taxon>Nematocera</taxon>
        <taxon>Chironomoidea</taxon>
        <taxon>Chironomidae</taxon>
        <taxon>Clunio</taxon>
    </lineage>
</organism>
<reference evidence="1 2" key="1">
    <citation type="submission" date="2015-04" db="EMBL/GenBank/DDBJ databases">
        <authorList>
            <person name="Syromyatnikov M.Y."/>
            <person name="Popov V.N."/>
        </authorList>
    </citation>
    <scope>NUCLEOTIDE SEQUENCE [LARGE SCALE GENOMIC DNA]</scope>
</reference>
<evidence type="ECO:0000313" key="1">
    <source>
        <dbReference type="EMBL" id="CRL08706.1"/>
    </source>
</evidence>
<name>A0A1J1J9I1_9DIPT</name>